<reference evidence="3 4" key="1">
    <citation type="submission" date="2012-07" db="EMBL/GenBank/DDBJ databases">
        <title>Genome sequence of Brachyspira sp. 30446, isolated from a pig with mucohaemorrhagic colitis.</title>
        <authorList>
            <person name="Rubin J.E."/>
            <person name="Fernando C."/>
            <person name="Harding J.C.S."/>
            <person name="Hill J.E."/>
        </authorList>
    </citation>
    <scope>NUCLEOTIDE SEQUENCE [LARGE SCALE GENOMIC DNA]</scope>
    <source>
        <strain evidence="3 4">30446</strain>
    </source>
</reference>
<feature type="compositionally biased region" description="Basic and acidic residues" evidence="1">
    <location>
        <begin position="1"/>
        <end position="20"/>
    </location>
</feature>
<dbReference type="OrthoDB" id="2664633at2"/>
<proteinExistence type="predicted"/>
<feature type="compositionally biased region" description="Basic and acidic residues" evidence="1">
    <location>
        <begin position="27"/>
        <end position="68"/>
    </location>
</feature>
<dbReference type="STRING" id="1289135.A966_01005"/>
<feature type="compositionally biased region" description="Basic and acidic residues" evidence="1">
    <location>
        <begin position="75"/>
        <end position="84"/>
    </location>
</feature>
<dbReference type="Pfam" id="PF13930">
    <property type="entry name" value="Endonuclea_NS_2"/>
    <property type="match status" value="1"/>
</dbReference>
<evidence type="ECO:0000256" key="1">
    <source>
        <dbReference type="SAM" id="MobiDB-lite"/>
    </source>
</evidence>
<feature type="region of interest" description="Disordered" evidence="1">
    <location>
        <begin position="160"/>
        <end position="195"/>
    </location>
</feature>
<dbReference type="InterPro" id="IPR044927">
    <property type="entry name" value="Endonuclea_NS_2"/>
</dbReference>
<evidence type="ECO:0000313" key="3">
    <source>
        <dbReference type="EMBL" id="EKV58319.1"/>
    </source>
</evidence>
<comment type="caution">
    <text evidence="3">The sequence shown here is derived from an EMBL/GenBank/DDBJ whole genome shotgun (WGS) entry which is preliminary data.</text>
</comment>
<organism evidence="3 4">
    <name type="scientific">Brachyspira hampsonii 30446</name>
    <dbReference type="NCBI Taxonomy" id="1289135"/>
    <lineage>
        <taxon>Bacteria</taxon>
        <taxon>Pseudomonadati</taxon>
        <taxon>Spirochaetota</taxon>
        <taxon>Spirochaetia</taxon>
        <taxon>Brachyspirales</taxon>
        <taxon>Brachyspiraceae</taxon>
        <taxon>Brachyspira</taxon>
    </lineage>
</organism>
<dbReference type="EMBL" id="ALNZ01000006">
    <property type="protein sequence ID" value="EKV58319.1"/>
    <property type="molecule type" value="Genomic_DNA"/>
</dbReference>
<sequence length="332" mass="36970">MINETSKPELYDKKSFEDKGLGPNTEYDGRSSKDKGLGPNAEYDRRSSEDKGLGPNAEYDRRSSEDKGLGPNTEYDGRSSKDKGLAPFTDMNEYLTKDENKNSPYGINDITHKTDDNGDVYCKDGKLKPNNTYIINGNKYTTDHNGRIISVEAKPIINPENARNNSEQTQVGGKDRRPNDQGGHIIGRDMNGDGGIGNLLPMDGTINQSDYKRMENEVKKKLENGEDVTTNTKVIYNGDSSRPDEIITTIEVDGKKDTVWKFDNNIDGSLMKEVPENGKDIVQDKANETGGEISSIKEKYDEKGNLVETTVYITYKDENGNNNKASVIIENK</sequence>
<feature type="compositionally biased region" description="Polar residues" evidence="1">
    <location>
        <begin position="161"/>
        <end position="171"/>
    </location>
</feature>
<dbReference type="GeneID" id="66489132"/>
<feature type="region of interest" description="Disordered" evidence="1">
    <location>
        <begin position="1"/>
        <end position="87"/>
    </location>
</feature>
<dbReference type="RefSeq" id="WP_008721392.1">
    <property type="nucleotide sequence ID" value="NZ_JH994110.1"/>
</dbReference>
<name>A0A2U4F432_9SPIR</name>
<accession>A0A2U4F432</accession>
<gene>
    <name evidence="3" type="ORF">A966_01005</name>
</gene>
<dbReference type="Proteomes" id="UP000011663">
    <property type="component" value="Unassembled WGS sequence"/>
</dbReference>
<dbReference type="AlphaFoldDB" id="A0A2U4F432"/>
<feature type="domain" description="Type VII secretion system protein EssD-like" evidence="2">
    <location>
        <begin position="129"/>
        <end position="253"/>
    </location>
</feature>
<evidence type="ECO:0000259" key="2">
    <source>
        <dbReference type="Pfam" id="PF13930"/>
    </source>
</evidence>
<protein>
    <recommendedName>
        <fullName evidence="2">Type VII secretion system protein EssD-like domain-containing protein</fullName>
    </recommendedName>
</protein>
<evidence type="ECO:0000313" key="4">
    <source>
        <dbReference type="Proteomes" id="UP000011663"/>
    </source>
</evidence>